<accession>A0ABV2YC75</accession>
<dbReference type="EMBL" id="JBEZUR010000003">
    <property type="protein sequence ID" value="MEU3553327.1"/>
    <property type="molecule type" value="Genomic_DNA"/>
</dbReference>
<evidence type="ECO:0000259" key="2">
    <source>
        <dbReference type="Pfam" id="PF01636"/>
    </source>
</evidence>
<name>A0ABV2YC75_9ACTN</name>
<keyword evidence="1" id="KW-0472">Membrane</keyword>
<comment type="caution">
    <text evidence="3">The sequence shown here is derived from an EMBL/GenBank/DDBJ whole genome shotgun (WGS) entry which is preliminary data.</text>
</comment>
<evidence type="ECO:0000313" key="4">
    <source>
        <dbReference type="Proteomes" id="UP001550850"/>
    </source>
</evidence>
<feature type="transmembrane region" description="Helical" evidence="1">
    <location>
        <begin position="186"/>
        <end position="209"/>
    </location>
</feature>
<dbReference type="RefSeq" id="WP_170145020.1">
    <property type="nucleotide sequence ID" value="NZ_BEVZ01000002.1"/>
</dbReference>
<protein>
    <submittedName>
        <fullName evidence="3">Phosphotransferase</fullName>
    </submittedName>
</protein>
<sequence length="240" mass="25135">MTSPPTAPDVTEALVSHYGFTPASLGEGPSGTATRNYLAEEGDGRRWFVKTYAVGTDLAAEEQALALGEYARRAGVPVPAVRPSLTDGRLIAATGSVSLSVSEWVEDAETAEGGLFGDRWAAVGALLGRLHHTLAHHPVGPPHLVPARQVCDVERAERRLCRLLSRWTATATDTEFDRWARQTATVFAVVLGLGALGAAAGALTAPALARRYGPGPMVLTALAVTPLTQLPLLLASPGLT</sequence>
<proteinExistence type="predicted"/>
<dbReference type="InterPro" id="IPR011009">
    <property type="entry name" value="Kinase-like_dom_sf"/>
</dbReference>
<dbReference type="SUPFAM" id="SSF56112">
    <property type="entry name" value="Protein kinase-like (PK-like)"/>
    <property type="match status" value="1"/>
</dbReference>
<feature type="domain" description="Aminoglycoside phosphotransferase" evidence="2">
    <location>
        <begin position="29"/>
        <end position="183"/>
    </location>
</feature>
<dbReference type="InterPro" id="IPR002575">
    <property type="entry name" value="Aminoglycoside_PTrfase"/>
</dbReference>
<gene>
    <name evidence="3" type="ORF">AB0E65_03655</name>
</gene>
<organism evidence="3 4">
    <name type="scientific">Streptomyces fragilis</name>
    <dbReference type="NCBI Taxonomy" id="67301"/>
    <lineage>
        <taxon>Bacteria</taxon>
        <taxon>Bacillati</taxon>
        <taxon>Actinomycetota</taxon>
        <taxon>Actinomycetes</taxon>
        <taxon>Kitasatosporales</taxon>
        <taxon>Streptomycetaceae</taxon>
        <taxon>Streptomyces</taxon>
    </lineage>
</organism>
<keyword evidence="1" id="KW-1133">Transmembrane helix</keyword>
<reference evidence="3 4" key="1">
    <citation type="submission" date="2024-06" db="EMBL/GenBank/DDBJ databases">
        <title>The Natural Products Discovery Center: Release of the First 8490 Sequenced Strains for Exploring Actinobacteria Biosynthetic Diversity.</title>
        <authorList>
            <person name="Kalkreuter E."/>
            <person name="Kautsar S.A."/>
            <person name="Yang D."/>
            <person name="Bader C.D."/>
            <person name="Teijaro C.N."/>
            <person name="Fluegel L."/>
            <person name="Davis C.M."/>
            <person name="Simpson J.R."/>
            <person name="Lauterbach L."/>
            <person name="Steele A.D."/>
            <person name="Gui C."/>
            <person name="Meng S."/>
            <person name="Li G."/>
            <person name="Viehrig K."/>
            <person name="Ye F."/>
            <person name="Su P."/>
            <person name="Kiefer A.F."/>
            <person name="Nichols A."/>
            <person name="Cepeda A.J."/>
            <person name="Yan W."/>
            <person name="Fan B."/>
            <person name="Jiang Y."/>
            <person name="Adhikari A."/>
            <person name="Zheng C.-J."/>
            <person name="Schuster L."/>
            <person name="Cowan T.M."/>
            <person name="Smanski M.J."/>
            <person name="Chevrette M.G."/>
            <person name="De Carvalho L.P.S."/>
            <person name="Shen B."/>
        </authorList>
    </citation>
    <scope>NUCLEOTIDE SEQUENCE [LARGE SCALE GENOMIC DNA]</scope>
    <source>
        <strain evidence="3 4">NPDC038104</strain>
    </source>
</reference>
<keyword evidence="1" id="KW-0812">Transmembrane</keyword>
<evidence type="ECO:0000256" key="1">
    <source>
        <dbReference type="SAM" id="Phobius"/>
    </source>
</evidence>
<dbReference type="Pfam" id="PF01636">
    <property type="entry name" value="APH"/>
    <property type="match status" value="1"/>
</dbReference>
<evidence type="ECO:0000313" key="3">
    <source>
        <dbReference type="EMBL" id="MEU3553327.1"/>
    </source>
</evidence>
<dbReference type="Proteomes" id="UP001550850">
    <property type="component" value="Unassembled WGS sequence"/>
</dbReference>
<keyword evidence="4" id="KW-1185">Reference proteome</keyword>